<evidence type="ECO:0000313" key="3">
    <source>
        <dbReference type="EMBL" id="KIP04428.1"/>
    </source>
</evidence>
<dbReference type="PANTHER" id="PTHR35870">
    <property type="entry name" value="PROTEIN, PUTATIVE (AFU_ORTHOLOGUE AFUA_5G03330)-RELATED"/>
    <property type="match status" value="1"/>
</dbReference>
<keyword evidence="1" id="KW-0560">Oxidoreductase</keyword>
<dbReference type="InterPro" id="IPR025337">
    <property type="entry name" value="Questin_oxidase-like"/>
</dbReference>
<dbReference type="HOGENOM" id="CLU_019145_1_0_1"/>
<keyword evidence="4" id="KW-1185">Reference proteome</keyword>
<name>A0A0C3PFN7_PHLG1</name>
<dbReference type="Pfam" id="PF14027">
    <property type="entry name" value="Questin_oxidase"/>
    <property type="match status" value="1"/>
</dbReference>
<dbReference type="EMBL" id="KN840575">
    <property type="protein sequence ID" value="KIP04428.1"/>
    <property type="molecule type" value="Genomic_DNA"/>
</dbReference>
<protein>
    <recommendedName>
        <fullName evidence="5">Oxidoreductase AflY</fullName>
    </recommendedName>
</protein>
<feature type="compositionally biased region" description="Low complexity" evidence="2">
    <location>
        <begin position="407"/>
        <end position="418"/>
    </location>
</feature>
<evidence type="ECO:0000313" key="4">
    <source>
        <dbReference type="Proteomes" id="UP000053257"/>
    </source>
</evidence>
<dbReference type="GO" id="GO:0016491">
    <property type="term" value="F:oxidoreductase activity"/>
    <property type="evidence" value="ECO:0007669"/>
    <property type="project" value="UniProtKB-KW"/>
</dbReference>
<dbReference type="OrthoDB" id="10004862at2759"/>
<sequence>MDATPEQLKGLFPTPLAFAPSPVLQPPTRHAGWSPESTEAVLTDLKENHTRWHIFFNEKHFHNHAAHHLLAIYAMGANAELLNAAYHTHVVYMKPAFPPPDEEELKRIQDARKAIITESNWKEHLGDERYYQAYVAFFSRVLLLRSDGISSVLEDYVFSKDANVVPASNGSKPMMLSRFLAGFLHPLIHAGYGSEFGLPGLIAEGIAEATAQRTEADSLFPAELFEAAPGGLTSRFSAFILSSVPATKEIHALTVLARVAKDDTFAPSNVKLPVPSGEDENSVDRVVRIGGQKLVEYTGDWMKSVTPDKDVLRKKFEEVVWMNAIAYGVGGYAGRNQGEDENKEFNGDFFYMHLVTSSLMTISLLNTLSPASASLLLRTYFIFSLVLYVARGRPPLPIADFYAATTTAPSPPSSSTLKPADETLPPSETPNPWLPILQTTLVHPNEHLCKAQRALYHYAETLGGTPAGHFTGIVKGLDGAEKLDGSLFVRIAGLTANRLGWMREGQTKRTWDNGGFFETTEKERVQAVQGMYYGA</sequence>
<dbReference type="Proteomes" id="UP000053257">
    <property type="component" value="Unassembled WGS sequence"/>
</dbReference>
<evidence type="ECO:0000256" key="1">
    <source>
        <dbReference type="ARBA" id="ARBA00023002"/>
    </source>
</evidence>
<dbReference type="STRING" id="745531.A0A0C3PFN7"/>
<accession>A0A0C3PFN7</accession>
<dbReference type="PANTHER" id="PTHR35870:SF1">
    <property type="entry name" value="PROTEIN, PUTATIVE (AFU_ORTHOLOGUE AFUA_5G03330)-RELATED"/>
    <property type="match status" value="1"/>
</dbReference>
<feature type="region of interest" description="Disordered" evidence="2">
    <location>
        <begin position="407"/>
        <end position="430"/>
    </location>
</feature>
<evidence type="ECO:0008006" key="5">
    <source>
        <dbReference type="Google" id="ProtNLM"/>
    </source>
</evidence>
<proteinExistence type="predicted"/>
<evidence type="ECO:0000256" key="2">
    <source>
        <dbReference type="SAM" id="MobiDB-lite"/>
    </source>
</evidence>
<reference evidence="3 4" key="1">
    <citation type="journal article" date="2014" name="PLoS Genet.">
        <title>Analysis of the Phlebiopsis gigantea genome, transcriptome and secretome provides insight into its pioneer colonization strategies of wood.</title>
        <authorList>
            <person name="Hori C."/>
            <person name="Ishida T."/>
            <person name="Igarashi K."/>
            <person name="Samejima M."/>
            <person name="Suzuki H."/>
            <person name="Master E."/>
            <person name="Ferreira P."/>
            <person name="Ruiz-Duenas F.J."/>
            <person name="Held B."/>
            <person name="Canessa P."/>
            <person name="Larrondo L.F."/>
            <person name="Schmoll M."/>
            <person name="Druzhinina I.S."/>
            <person name="Kubicek C.P."/>
            <person name="Gaskell J.A."/>
            <person name="Kersten P."/>
            <person name="St John F."/>
            <person name="Glasner J."/>
            <person name="Sabat G."/>
            <person name="Splinter BonDurant S."/>
            <person name="Syed K."/>
            <person name="Yadav J."/>
            <person name="Mgbeahuruike A.C."/>
            <person name="Kovalchuk A."/>
            <person name="Asiegbu F.O."/>
            <person name="Lackner G."/>
            <person name="Hoffmeister D."/>
            <person name="Rencoret J."/>
            <person name="Gutierrez A."/>
            <person name="Sun H."/>
            <person name="Lindquist E."/>
            <person name="Barry K."/>
            <person name="Riley R."/>
            <person name="Grigoriev I.V."/>
            <person name="Henrissat B."/>
            <person name="Kues U."/>
            <person name="Berka R.M."/>
            <person name="Martinez A.T."/>
            <person name="Covert S.F."/>
            <person name="Blanchette R.A."/>
            <person name="Cullen D."/>
        </authorList>
    </citation>
    <scope>NUCLEOTIDE SEQUENCE [LARGE SCALE GENOMIC DNA]</scope>
    <source>
        <strain evidence="3 4">11061_1 CR5-6</strain>
    </source>
</reference>
<organism evidence="3 4">
    <name type="scientific">Phlebiopsis gigantea (strain 11061_1 CR5-6)</name>
    <name type="common">White-rot fungus</name>
    <name type="synonym">Peniophora gigantea</name>
    <dbReference type="NCBI Taxonomy" id="745531"/>
    <lineage>
        <taxon>Eukaryota</taxon>
        <taxon>Fungi</taxon>
        <taxon>Dikarya</taxon>
        <taxon>Basidiomycota</taxon>
        <taxon>Agaricomycotina</taxon>
        <taxon>Agaricomycetes</taxon>
        <taxon>Polyporales</taxon>
        <taxon>Phanerochaetaceae</taxon>
        <taxon>Phlebiopsis</taxon>
    </lineage>
</organism>
<dbReference type="AlphaFoldDB" id="A0A0C3PFN7"/>
<gene>
    <name evidence="3" type="ORF">PHLGIDRAFT_129525</name>
</gene>